<evidence type="ECO:0000313" key="2">
    <source>
        <dbReference type="Proteomes" id="UP001176517"/>
    </source>
</evidence>
<protein>
    <submittedName>
        <fullName evidence="1">Uncharacterized protein</fullName>
    </submittedName>
</protein>
<proteinExistence type="predicted"/>
<evidence type="ECO:0000313" key="1">
    <source>
        <dbReference type="EMBL" id="KAK0545637.1"/>
    </source>
</evidence>
<gene>
    <name evidence="1" type="ORF">OC846_005574</name>
</gene>
<dbReference type="EMBL" id="JAPDMZ010000222">
    <property type="protein sequence ID" value="KAK0545637.1"/>
    <property type="molecule type" value="Genomic_DNA"/>
</dbReference>
<keyword evidence="2" id="KW-1185">Reference proteome</keyword>
<feature type="non-terminal residue" evidence="1">
    <location>
        <position position="61"/>
    </location>
</feature>
<name>A0AAN6JQ32_9BASI</name>
<accession>A0AAN6JQ32</accession>
<reference evidence="1" key="1">
    <citation type="journal article" date="2023" name="PhytoFront">
        <title>Draft Genome Resources of Seven Strains of Tilletia horrida, Causal Agent of Kernel Smut of Rice.</title>
        <authorList>
            <person name="Khanal S."/>
            <person name="Antony Babu S."/>
            <person name="Zhou X.G."/>
        </authorList>
    </citation>
    <scope>NUCLEOTIDE SEQUENCE</scope>
    <source>
        <strain evidence="1">TX6</strain>
    </source>
</reference>
<dbReference type="AlphaFoldDB" id="A0AAN6JQ32"/>
<sequence>MAPDRAQRAPLALKATYPTMAAFKGAVTDYGVAHNVSHKWEASKSNWAIAVCHQNKDCDFR</sequence>
<organism evidence="1 2">
    <name type="scientific">Tilletia horrida</name>
    <dbReference type="NCBI Taxonomy" id="155126"/>
    <lineage>
        <taxon>Eukaryota</taxon>
        <taxon>Fungi</taxon>
        <taxon>Dikarya</taxon>
        <taxon>Basidiomycota</taxon>
        <taxon>Ustilaginomycotina</taxon>
        <taxon>Exobasidiomycetes</taxon>
        <taxon>Tilletiales</taxon>
        <taxon>Tilletiaceae</taxon>
        <taxon>Tilletia</taxon>
    </lineage>
</organism>
<comment type="caution">
    <text evidence="1">The sequence shown here is derived from an EMBL/GenBank/DDBJ whole genome shotgun (WGS) entry which is preliminary data.</text>
</comment>
<dbReference type="Proteomes" id="UP001176517">
    <property type="component" value="Unassembled WGS sequence"/>
</dbReference>